<sequence>MKRSGVVAAAVMVLAGLVMILGGLGCQAEKKKITLGFSQIGAESEWRTANTKSIEEAAKTAGIELKFSDAQQKQENQIKAIRSFIAQKVDVIAFSPVVETGWEPVLREAKAAKIPVILTDRAVDTKDETLWATFIGSDFVEEGRRAAKWLVEKMKDHQGAVNIVELQGTVGSAPAIDRKKGFEEILKDKPDFKIIRSQTGDFTRAKGKEVMEAFLKAEGKNIHVLYAHNDDMAIGAIQAIEEAGLRPGKDILIISIDAVKGAFEAMMAGKLNVTVECSPLLGPQLMSAVSDLMAGKALPKRIVTEESVFPMETAAQEFPKRKY</sequence>
<dbReference type="EMBL" id="CP012673">
    <property type="protein sequence ID" value="AUX45171.1"/>
    <property type="molecule type" value="Genomic_DNA"/>
</dbReference>
<dbReference type="Gene3D" id="3.40.50.2300">
    <property type="match status" value="2"/>
</dbReference>
<evidence type="ECO:0000256" key="1">
    <source>
        <dbReference type="ARBA" id="ARBA00004196"/>
    </source>
</evidence>
<gene>
    <name evidence="5" type="primary">lacI</name>
    <name evidence="5" type="ORF">SOCE26_066520</name>
</gene>
<dbReference type="Pfam" id="PF13407">
    <property type="entry name" value="Peripla_BP_4"/>
    <property type="match status" value="1"/>
</dbReference>
<dbReference type="Proteomes" id="UP000238348">
    <property type="component" value="Chromosome"/>
</dbReference>
<feature type="domain" description="Periplasmic binding protein" evidence="4">
    <location>
        <begin position="36"/>
        <end position="296"/>
    </location>
</feature>
<dbReference type="AlphaFoldDB" id="A0A2L0F0Z2"/>
<comment type="similarity">
    <text evidence="2">Belongs to the bacterial solute-binding protein 2 family.</text>
</comment>
<evidence type="ECO:0000256" key="3">
    <source>
        <dbReference type="ARBA" id="ARBA00022729"/>
    </source>
</evidence>
<evidence type="ECO:0000313" key="6">
    <source>
        <dbReference type="Proteomes" id="UP000238348"/>
    </source>
</evidence>
<evidence type="ECO:0000313" key="5">
    <source>
        <dbReference type="EMBL" id="AUX45171.1"/>
    </source>
</evidence>
<protein>
    <submittedName>
        <fullName evidence="5">LacI family transcriptional regulator</fullName>
    </submittedName>
</protein>
<reference evidence="5 6" key="1">
    <citation type="submission" date="2015-09" db="EMBL/GenBank/DDBJ databases">
        <title>Sorangium comparison.</title>
        <authorList>
            <person name="Zaburannyi N."/>
            <person name="Bunk B."/>
            <person name="Overmann J."/>
            <person name="Mueller R."/>
        </authorList>
    </citation>
    <scope>NUCLEOTIDE SEQUENCE [LARGE SCALE GENOMIC DNA]</scope>
    <source>
        <strain evidence="5 6">So ce26</strain>
    </source>
</reference>
<dbReference type="GO" id="GO:0030246">
    <property type="term" value="F:carbohydrate binding"/>
    <property type="evidence" value="ECO:0007669"/>
    <property type="project" value="UniProtKB-ARBA"/>
</dbReference>
<dbReference type="InterPro" id="IPR025997">
    <property type="entry name" value="SBP_2_dom"/>
</dbReference>
<name>A0A2L0F0Z2_SORCE</name>
<keyword evidence="3" id="KW-0732">Signal</keyword>
<accession>A0A2L0F0Z2</accession>
<dbReference type="OrthoDB" id="9813037at2"/>
<dbReference type="GO" id="GO:0030313">
    <property type="term" value="C:cell envelope"/>
    <property type="evidence" value="ECO:0007669"/>
    <property type="project" value="UniProtKB-SubCell"/>
</dbReference>
<dbReference type="PANTHER" id="PTHR46847">
    <property type="entry name" value="D-ALLOSE-BINDING PERIPLASMIC PROTEIN-RELATED"/>
    <property type="match status" value="1"/>
</dbReference>
<comment type="subcellular location">
    <subcellularLocation>
        <location evidence="1">Cell envelope</location>
    </subcellularLocation>
</comment>
<dbReference type="CDD" id="cd06309">
    <property type="entry name" value="PBP1_galactofuranose_YtfQ-like"/>
    <property type="match status" value="1"/>
</dbReference>
<evidence type="ECO:0000256" key="2">
    <source>
        <dbReference type="ARBA" id="ARBA00007639"/>
    </source>
</evidence>
<evidence type="ECO:0000259" key="4">
    <source>
        <dbReference type="Pfam" id="PF13407"/>
    </source>
</evidence>
<dbReference type="PANTHER" id="PTHR46847:SF3">
    <property type="entry name" value="GALACTOFURANOSE-BINDING PROTEIN YTFQ"/>
    <property type="match status" value="1"/>
</dbReference>
<organism evidence="5 6">
    <name type="scientific">Sorangium cellulosum</name>
    <name type="common">Polyangium cellulosum</name>
    <dbReference type="NCBI Taxonomy" id="56"/>
    <lineage>
        <taxon>Bacteria</taxon>
        <taxon>Pseudomonadati</taxon>
        <taxon>Myxococcota</taxon>
        <taxon>Polyangia</taxon>
        <taxon>Polyangiales</taxon>
        <taxon>Polyangiaceae</taxon>
        <taxon>Sorangium</taxon>
    </lineage>
</organism>
<dbReference type="SUPFAM" id="SSF53822">
    <property type="entry name" value="Periplasmic binding protein-like I"/>
    <property type="match status" value="1"/>
</dbReference>
<dbReference type="PROSITE" id="PS51257">
    <property type="entry name" value="PROKAR_LIPOPROTEIN"/>
    <property type="match status" value="1"/>
</dbReference>
<proteinExistence type="inferred from homology"/>
<dbReference type="InterPro" id="IPR028082">
    <property type="entry name" value="Peripla_BP_I"/>
</dbReference>